<keyword evidence="16" id="KW-0670">Pyruvate</keyword>
<dbReference type="Pfam" id="PF02775">
    <property type="entry name" value="TPP_enzyme_C"/>
    <property type="match status" value="1"/>
</dbReference>
<dbReference type="GO" id="GO:0005829">
    <property type="term" value="C:cytosol"/>
    <property type="evidence" value="ECO:0007669"/>
    <property type="project" value="TreeGrafter"/>
</dbReference>
<evidence type="ECO:0000256" key="12">
    <source>
        <dbReference type="RuleBase" id="RU362132"/>
    </source>
</evidence>
<dbReference type="InterPro" id="IPR047214">
    <property type="entry name" value="TPP_PDC_IPDC"/>
</dbReference>
<dbReference type="GO" id="GO:0000287">
    <property type="term" value="F:magnesium ion binding"/>
    <property type="evidence" value="ECO:0007669"/>
    <property type="project" value="InterPro"/>
</dbReference>
<dbReference type="CDD" id="cd02005">
    <property type="entry name" value="TPP_PDC_IPDC"/>
    <property type="match status" value="1"/>
</dbReference>
<dbReference type="PIRSF" id="PIRSF036565">
    <property type="entry name" value="Pyruvt_ip_decrb"/>
    <property type="match status" value="1"/>
</dbReference>
<dbReference type="SUPFAM" id="SSF52467">
    <property type="entry name" value="DHS-like NAD/FAD-binding domain"/>
    <property type="match status" value="1"/>
</dbReference>
<feature type="domain" description="Thiamine pyrophosphate enzyme TPP-binding" evidence="14">
    <location>
        <begin position="421"/>
        <end position="505"/>
    </location>
</feature>
<dbReference type="EC" id="4.1.1.1" evidence="4"/>
<dbReference type="InterPro" id="IPR047213">
    <property type="entry name" value="TPP_PYR_PDC_IPDC-like"/>
</dbReference>
<dbReference type="GO" id="GO:0005634">
    <property type="term" value="C:nucleus"/>
    <property type="evidence" value="ECO:0007669"/>
    <property type="project" value="TreeGrafter"/>
</dbReference>
<dbReference type="InterPro" id="IPR029061">
    <property type="entry name" value="THDP-binding"/>
</dbReference>
<evidence type="ECO:0000259" key="14">
    <source>
        <dbReference type="Pfam" id="PF02775"/>
    </source>
</evidence>
<evidence type="ECO:0000256" key="3">
    <source>
        <dbReference type="ARBA" id="ARBA00007812"/>
    </source>
</evidence>
<dbReference type="CDD" id="cd07038">
    <property type="entry name" value="TPP_PYR_PDC_IPDC_like"/>
    <property type="match status" value="1"/>
</dbReference>
<evidence type="ECO:0000256" key="1">
    <source>
        <dbReference type="ARBA" id="ARBA00001041"/>
    </source>
</evidence>
<dbReference type="Gene3D" id="3.40.50.970">
    <property type="match status" value="2"/>
</dbReference>
<evidence type="ECO:0000313" key="17">
    <source>
        <dbReference type="Proteomes" id="UP000219286"/>
    </source>
</evidence>
<evidence type="ECO:0000256" key="7">
    <source>
        <dbReference type="ARBA" id="ARBA00022793"/>
    </source>
</evidence>
<evidence type="ECO:0000259" key="15">
    <source>
        <dbReference type="Pfam" id="PF02776"/>
    </source>
</evidence>
<keyword evidence="10" id="KW-0456">Lyase</keyword>
<comment type="similarity">
    <text evidence="3 12">Belongs to the TPP enzyme family.</text>
</comment>
<feature type="binding site" evidence="11">
    <location>
        <position position="495"/>
    </location>
    <ligand>
        <name>Mg(2+)</name>
        <dbReference type="ChEBI" id="CHEBI:18420"/>
    </ligand>
</feature>
<dbReference type="SUPFAM" id="SSF52518">
    <property type="entry name" value="Thiamin diphosphate-binding fold (THDP-binding)"/>
    <property type="match status" value="2"/>
</dbReference>
<dbReference type="EMBL" id="LFMI01000408">
    <property type="protein sequence ID" value="OTA03421.1"/>
    <property type="molecule type" value="Genomic_DNA"/>
</dbReference>
<dbReference type="InterPro" id="IPR011766">
    <property type="entry name" value="TPP_enzyme_TPP-bd"/>
</dbReference>
<dbReference type="InterPro" id="IPR012001">
    <property type="entry name" value="Thiamin_PyroP_enz_TPP-bd_dom"/>
</dbReference>
<gene>
    <name evidence="16" type="ORF">A9Z42_0038890</name>
</gene>
<keyword evidence="17" id="KW-1185">Reference proteome</keyword>
<keyword evidence="8 11" id="KW-0460">Magnesium</keyword>
<dbReference type="Pfam" id="PF02776">
    <property type="entry name" value="TPP_enzyme_N"/>
    <property type="match status" value="1"/>
</dbReference>
<evidence type="ECO:0000259" key="13">
    <source>
        <dbReference type="Pfam" id="PF00205"/>
    </source>
</evidence>
<evidence type="ECO:0000256" key="11">
    <source>
        <dbReference type="PIRSR" id="PIRSR036565-2"/>
    </source>
</evidence>
<comment type="cofactor">
    <cofactor evidence="11">
        <name>Mg(2+)</name>
        <dbReference type="ChEBI" id="CHEBI:18420"/>
    </cofactor>
    <text evidence="11">Binds 1 Mg(2+) per subunit.</text>
</comment>
<feature type="binding site" evidence="11">
    <location>
        <position position="468"/>
    </location>
    <ligand>
        <name>Mg(2+)</name>
        <dbReference type="ChEBI" id="CHEBI:18420"/>
    </ligand>
</feature>
<dbReference type="GO" id="GO:0000949">
    <property type="term" value="P:aromatic amino acid family catabolic process to alcohol via Ehrlich pathway"/>
    <property type="evidence" value="ECO:0007669"/>
    <property type="project" value="TreeGrafter"/>
</dbReference>
<name>A0A2H2ZTQ4_TRIPA</name>
<dbReference type="InterPro" id="IPR012110">
    <property type="entry name" value="PDC/IPDC-like"/>
</dbReference>
<feature type="domain" description="Thiamine pyrophosphate enzyme central" evidence="13">
    <location>
        <begin position="207"/>
        <end position="323"/>
    </location>
</feature>
<dbReference type="FunFam" id="3.40.50.970:FF:000024">
    <property type="entry name" value="Pyruvate decarboxylase isozyme"/>
    <property type="match status" value="1"/>
</dbReference>
<feature type="binding site" evidence="11">
    <location>
        <position position="497"/>
    </location>
    <ligand>
        <name>Mg(2+)</name>
        <dbReference type="ChEBI" id="CHEBI:18420"/>
    </ligand>
</feature>
<dbReference type="FunFam" id="3.40.50.970:FF:000019">
    <property type="entry name" value="Pyruvate decarboxylase isozyme"/>
    <property type="match status" value="1"/>
</dbReference>
<comment type="caution">
    <text evidence="16">The sequence shown here is derived from an EMBL/GenBank/DDBJ whole genome shotgun (WGS) entry which is preliminary data.</text>
</comment>
<dbReference type="Pfam" id="PF00205">
    <property type="entry name" value="TPP_enzyme_M"/>
    <property type="match status" value="1"/>
</dbReference>
<dbReference type="GO" id="GO:0004737">
    <property type="term" value="F:pyruvate decarboxylase activity"/>
    <property type="evidence" value="ECO:0007669"/>
    <property type="project" value="UniProtKB-EC"/>
</dbReference>
<dbReference type="PANTHER" id="PTHR43452:SF11">
    <property type="entry name" value="PYRUVATE DECARBOXYLASE"/>
    <property type="match status" value="1"/>
</dbReference>
<evidence type="ECO:0000256" key="4">
    <source>
        <dbReference type="ARBA" id="ARBA00013202"/>
    </source>
</evidence>
<evidence type="ECO:0000256" key="8">
    <source>
        <dbReference type="ARBA" id="ARBA00022842"/>
    </source>
</evidence>
<dbReference type="PANTHER" id="PTHR43452">
    <property type="entry name" value="PYRUVATE DECARBOXYLASE"/>
    <property type="match status" value="1"/>
</dbReference>
<keyword evidence="6 11" id="KW-0479">Metal-binding</keyword>
<evidence type="ECO:0000256" key="10">
    <source>
        <dbReference type="ARBA" id="ARBA00023239"/>
    </source>
</evidence>
<dbReference type="OrthoDB" id="308383at2759"/>
<evidence type="ECO:0000256" key="5">
    <source>
        <dbReference type="ARBA" id="ARBA00014422"/>
    </source>
</evidence>
<dbReference type="InterPro" id="IPR029035">
    <property type="entry name" value="DHS-like_NAD/FAD-binding_dom"/>
</dbReference>
<evidence type="ECO:0000256" key="9">
    <source>
        <dbReference type="ARBA" id="ARBA00023052"/>
    </source>
</evidence>
<dbReference type="Gene3D" id="3.40.50.1220">
    <property type="entry name" value="TPP-binding domain"/>
    <property type="match status" value="1"/>
</dbReference>
<proteinExistence type="inferred from homology"/>
<accession>A0A2H2ZTQ4</accession>
<organism evidence="16 17">
    <name type="scientific">Trichoderma parareesei</name>
    <name type="common">Filamentous fungus</name>
    <dbReference type="NCBI Taxonomy" id="858221"/>
    <lineage>
        <taxon>Eukaryota</taxon>
        <taxon>Fungi</taxon>
        <taxon>Dikarya</taxon>
        <taxon>Ascomycota</taxon>
        <taxon>Pezizomycotina</taxon>
        <taxon>Sordariomycetes</taxon>
        <taxon>Hypocreomycetidae</taxon>
        <taxon>Hypocreales</taxon>
        <taxon>Hypocreaceae</taxon>
        <taxon>Trichoderma</taxon>
    </lineage>
</organism>
<dbReference type="InterPro" id="IPR012000">
    <property type="entry name" value="Thiamin_PyroP_enz_cen_dom"/>
</dbReference>
<protein>
    <recommendedName>
        <fullName evidence="5">Pyruvate decarboxylase</fullName>
        <ecNumber evidence="4">4.1.1.1</ecNumber>
    </recommendedName>
</protein>
<dbReference type="GO" id="GO:0030976">
    <property type="term" value="F:thiamine pyrophosphate binding"/>
    <property type="evidence" value="ECO:0007669"/>
    <property type="project" value="InterPro"/>
</dbReference>
<dbReference type="Proteomes" id="UP000219286">
    <property type="component" value="Unassembled WGS sequence"/>
</dbReference>
<evidence type="ECO:0000313" key="16">
    <source>
        <dbReference type="EMBL" id="OTA03421.1"/>
    </source>
</evidence>
<keyword evidence="7" id="KW-0210">Decarboxylase</keyword>
<evidence type="ECO:0000256" key="6">
    <source>
        <dbReference type="ARBA" id="ARBA00022723"/>
    </source>
</evidence>
<feature type="domain" description="Thiamine pyrophosphate enzyme N-terminal TPP-binding" evidence="15">
    <location>
        <begin position="13"/>
        <end position="122"/>
    </location>
</feature>
<comment type="cofactor">
    <cofactor evidence="2">
        <name>thiamine diphosphate</name>
        <dbReference type="ChEBI" id="CHEBI:58937"/>
    </cofactor>
</comment>
<dbReference type="AlphaFoldDB" id="A0A2H2ZTQ4"/>
<keyword evidence="9 12" id="KW-0786">Thiamine pyrophosphate</keyword>
<evidence type="ECO:0000256" key="2">
    <source>
        <dbReference type="ARBA" id="ARBA00001964"/>
    </source>
</evidence>
<comment type="catalytic activity">
    <reaction evidence="1">
        <text>a 2-oxocarboxylate + H(+) = an aldehyde + CO2</text>
        <dbReference type="Rhea" id="RHEA:11628"/>
        <dbReference type="ChEBI" id="CHEBI:15378"/>
        <dbReference type="ChEBI" id="CHEBI:16526"/>
        <dbReference type="ChEBI" id="CHEBI:17478"/>
        <dbReference type="ChEBI" id="CHEBI:35179"/>
        <dbReference type="EC" id="4.1.1.1"/>
    </reaction>
</comment>
<sequence>MANPDLEVQGTIDLAEYIYRRLIQLGVGTIHGVPGDYNLTALDYIKPLGLTWAGNGNELNSGYAADGYGRIKGIAAVITAFGVGELSAINAIGGAFAERSPVVHIVGTPPLAAQKARVCMHHTLGNGDYRAFSEMHKYLTVAQASLTDAETAPALVDAALKACILNSQPVYILLPTNLVHAQVHPPTVPMDLSHPGYDEGYENKVLDTLVEKMQSSKKPVILMDGLTARFHINEEINEFVRLTGFPTLSHPFGKGIVNENLPNYYGSYEGAVGDESTKQQIDDSDLVLSFGPLYSDVNSMGFSSVPRPEVTVTFESNSVRFGTEAADAQGRALHIQSFMAKLIKRLKATELPKIQPFTRGPSFSPTQLQRLKPAADGDAIKQDEFWLRMSEYLKPGDLLVTEAGTPFAGGNTLILPENTILINSCLWLSIGFTLPALQGAALAQREQRQEGHKEGARTSGRAILFIGDGSLQMSVQAIGDIIRNKLDATIIVINNDGYTVERVLHGFKKSYNEIQPWRNTLAPSFFGAPENDPEYPVITAQARNWGELRNLWGRKDVQAGKGLTLIEVFMHYADAPRLLKKLAAYFAAKNKANEAKLAV</sequence>
<reference evidence="16 17" key="1">
    <citation type="journal article" date="2015" name="Genome Announc.">
        <title>Genome sequence and annotation of Trichoderma parareesei, the ancestor of the cellulase producer Trichoderma reesei.</title>
        <authorList>
            <person name="Yang D."/>
            <person name="Pomraning K."/>
            <person name="Kopchinskiy A."/>
            <person name="Karimi Aghcheh R."/>
            <person name="Atanasova L."/>
            <person name="Chenthamara K."/>
            <person name="Baker S.E."/>
            <person name="Zhang R."/>
            <person name="Shen Q."/>
            <person name="Freitag M."/>
            <person name="Kubicek C.P."/>
            <person name="Druzhinina I.S."/>
        </authorList>
    </citation>
    <scope>NUCLEOTIDE SEQUENCE [LARGE SCALE GENOMIC DNA]</scope>
    <source>
        <strain evidence="16 17">CBS 125925</strain>
    </source>
</reference>